<protein>
    <submittedName>
        <fullName evidence="2">Uncharacterized protein</fullName>
    </submittedName>
</protein>
<accession>A0A151I1R1</accession>
<proteinExistence type="predicted"/>
<dbReference type="AlphaFoldDB" id="A0A151I1R1"/>
<feature type="region of interest" description="Disordered" evidence="1">
    <location>
        <begin position="40"/>
        <end position="85"/>
    </location>
</feature>
<keyword evidence="3" id="KW-1185">Reference proteome</keyword>
<sequence length="256" mass="28888">MRQGETQSGLQEEDRRGRIGASEAEASLLGDYGSLIPIQRSELHAERKSRPPESRGVSCGERLKPPAPPSPLGLKPREENSEIRESSCWRNITREERHGNVATRNVNHIIRGVKSEKNVSTDNECNQALIESMTLHSSELSFVDFSRTHFVLNPSSSNSTISRAPPIITGIEHEFYEDNCYSCRFYKVFGRRCLLDPRSSEELNTLLTLCTGRGGKKQENQHDEGIIVNVTHVEAARHMDRIDRKEDECEEIGSRS</sequence>
<evidence type="ECO:0000313" key="3">
    <source>
        <dbReference type="Proteomes" id="UP000078540"/>
    </source>
</evidence>
<dbReference type="Proteomes" id="UP000078540">
    <property type="component" value="Unassembled WGS sequence"/>
</dbReference>
<name>A0A151I1R1_9HYME</name>
<gene>
    <name evidence="2" type="ORF">ALC53_08959</name>
</gene>
<feature type="region of interest" description="Disordered" evidence="1">
    <location>
        <begin position="1"/>
        <end position="25"/>
    </location>
</feature>
<evidence type="ECO:0000313" key="2">
    <source>
        <dbReference type="EMBL" id="KYM80621.1"/>
    </source>
</evidence>
<feature type="compositionally biased region" description="Basic and acidic residues" evidence="1">
    <location>
        <begin position="75"/>
        <end position="85"/>
    </location>
</feature>
<organism evidence="2 3">
    <name type="scientific">Atta colombica</name>
    <dbReference type="NCBI Taxonomy" id="520822"/>
    <lineage>
        <taxon>Eukaryota</taxon>
        <taxon>Metazoa</taxon>
        <taxon>Ecdysozoa</taxon>
        <taxon>Arthropoda</taxon>
        <taxon>Hexapoda</taxon>
        <taxon>Insecta</taxon>
        <taxon>Pterygota</taxon>
        <taxon>Neoptera</taxon>
        <taxon>Endopterygota</taxon>
        <taxon>Hymenoptera</taxon>
        <taxon>Apocrita</taxon>
        <taxon>Aculeata</taxon>
        <taxon>Formicoidea</taxon>
        <taxon>Formicidae</taxon>
        <taxon>Myrmicinae</taxon>
        <taxon>Atta</taxon>
    </lineage>
</organism>
<reference evidence="2 3" key="1">
    <citation type="submission" date="2015-09" db="EMBL/GenBank/DDBJ databases">
        <title>Atta colombica WGS genome.</title>
        <authorList>
            <person name="Nygaard S."/>
            <person name="Hu H."/>
            <person name="Boomsma J."/>
            <person name="Zhang G."/>
        </authorList>
    </citation>
    <scope>NUCLEOTIDE SEQUENCE [LARGE SCALE GENOMIC DNA]</scope>
    <source>
        <strain evidence="2">Treedump-2</strain>
        <tissue evidence="2">Whole body</tissue>
    </source>
</reference>
<dbReference type="EMBL" id="KQ976560">
    <property type="protein sequence ID" value="KYM80621.1"/>
    <property type="molecule type" value="Genomic_DNA"/>
</dbReference>
<feature type="compositionally biased region" description="Polar residues" evidence="1">
    <location>
        <begin position="1"/>
        <end position="10"/>
    </location>
</feature>
<feature type="compositionally biased region" description="Basic and acidic residues" evidence="1">
    <location>
        <begin position="41"/>
        <end position="53"/>
    </location>
</feature>
<evidence type="ECO:0000256" key="1">
    <source>
        <dbReference type="SAM" id="MobiDB-lite"/>
    </source>
</evidence>